<proteinExistence type="predicted"/>
<dbReference type="Proteomes" id="UP000450000">
    <property type="component" value="Unassembled WGS sequence"/>
</dbReference>
<evidence type="ECO:0008006" key="3">
    <source>
        <dbReference type="Google" id="ProtNLM"/>
    </source>
</evidence>
<dbReference type="SUPFAM" id="SSF55961">
    <property type="entry name" value="Bet v1-like"/>
    <property type="match status" value="1"/>
</dbReference>
<comment type="caution">
    <text evidence="1">The sequence shown here is derived from an EMBL/GenBank/DDBJ whole genome shotgun (WGS) entry which is preliminary data.</text>
</comment>
<evidence type="ECO:0000313" key="2">
    <source>
        <dbReference type="Proteomes" id="UP000450000"/>
    </source>
</evidence>
<reference evidence="1 2" key="1">
    <citation type="submission" date="2019-09" db="EMBL/GenBank/DDBJ databases">
        <title>Genome Sequences of Streptomyces kaniharaensis ATCC 21070.</title>
        <authorList>
            <person name="Zhu W."/>
            <person name="De Crecy-Lagard V."/>
            <person name="Richards N.G."/>
        </authorList>
    </citation>
    <scope>NUCLEOTIDE SEQUENCE [LARGE SCALE GENOMIC DNA]</scope>
    <source>
        <strain evidence="1 2">SF-557</strain>
    </source>
</reference>
<evidence type="ECO:0000313" key="1">
    <source>
        <dbReference type="EMBL" id="MQS15550.1"/>
    </source>
</evidence>
<name>A0A6N7KVK7_9ACTN</name>
<accession>A0A6N7KVK7</accession>
<gene>
    <name evidence="1" type="ORF">F7Q99_25580</name>
</gene>
<sequence>MTGPLDRLIPDPQFTLVHERHIPRSPDTVWQALETLRFSDLPLVRGLLGARMASSRGPHETADNHATLREHMTQRGYTILANEPPHLDAVGAVTRYWQFRVPPPEPLTSAEEFTAFDRPGYAKALSAFILSEADGGTLLRCETRISATDQASRRRFAAYWWGIRLGSSLIRQMILTAVARKAVQL</sequence>
<organism evidence="1 2">
    <name type="scientific">Streptomyces kaniharaensis</name>
    <dbReference type="NCBI Taxonomy" id="212423"/>
    <lineage>
        <taxon>Bacteria</taxon>
        <taxon>Bacillati</taxon>
        <taxon>Actinomycetota</taxon>
        <taxon>Actinomycetes</taxon>
        <taxon>Kitasatosporales</taxon>
        <taxon>Streptomycetaceae</taxon>
        <taxon>Streptomyces</taxon>
    </lineage>
</organism>
<protein>
    <recommendedName>
        <fullName evidence="3">DUF2867 domain-containing protein</fullName>
    </recommendedName>
</protein>
<dbReference type="AlphaFoldDB" id="A0A6N7KVK7"/>
<dbReference type="RefSeq" id="WP_153465125.1">
    <property type="nucleotide sequence ID" value="NZ_WBOF01000001.1"/>
</dbReference>
<dbReference type="OrthoDB" id="5464833at2"/>
<keyword evidence="2" id="KW-1185">Reference proteome</keyword>
<dbReference type="EMBL" id="WBOF01000001">
    <property type="protein sequence ID" value="MQS15550.1"/>
    <property type="molecule type" value="Genomic_DNA"/>
</dbReference>